<keyword evidence="3" id="KW-1185">Reference proteome</keyword>
<dbReference type="PANTHER" id="PTHR42695">
    <property type="entry name" value="GLUTAMINE AMIDOTRANSFERASE YLR126C-RELATED"/>
    <property type="match status" value="1"/>
</dbReference>
<protein>
    <recommendedName>
        <fullName evidence="1">Glutamine amidotransferase domain-containing protein</fullName>
    </recommendedName>
</protein>
<name>A0ABX3MR15_9RHOB</name>
<evidence type="ECO:0000259" key="1">
    <source>
        <dbReference type="Pfam" id="PF00117"/>
    </source>
</evidence>
<dbReference type="RefSeq" id="WP_078574143.1">
    <property type="nucleotide sequence ID" value="NZ_MPZS01000001.1"/>
</dbReference>
<dbReference type="Pfam" id="PF00117">
    <property type="entry name" value="GATase"/>
    <property type="match status" value="1"/>
</dbReference>
<dbReference type="Gene3D" id="3.40.50.880">
    <property type="match status" value="1"/>
</dbReference>
<accession>A0ABX3MR15</accession>
<gene>
    <name evidence="2" type="ORF">BMG00_09665</name>
</gene>
<reference evidence="2 3" key="1">
    <citation type="submission" date="2016-11" db="EMBL/GenBank/DDBJ databases">
        <title>A multilocus sequence analysis scheme for characterization of bacteria in the genus Thioclava.</title>
        <authorList>
            <person name="Liu Y."/>
            <person name="Shao Z."/>
        </authorList>
    </citation>
    <scope>NUCLEOTIDE SEQUENCE [LARGE SCALE GENOMIC DNA]</scope>
    <source>
        <strain evidence="2 3">11.10-0-13</strain>
    </source>
</reference>
<evidence type="ECO:0000313" key="3">
    <source>
        <dbReference type="Proteomes" id="UP000242224"/>
    </source>
</evidence>
<dbReference type="CDD" id="cd01741">
    <property type="entry name" value="GATase1_1"/>
    <property type="match status" value="1"/>
</dbReference>
<dbReference type="PROSITE" id="PS51273">
    <property type="entry name" value="GATASE_TYPE_1"/>
    <property type="match status" value="1"/>
</dbReference>
<dbReference type="Proteomes" id="UP000242224">
    <property type="component" value="Unassembled WGS sequence"/>
</dbReference>
<feature type="domain" description="Glutamine amidotransferase" evidence="1">
    <location>
        <begin position="81"/>
        <end position="190"/>
    </location>
</feature>
<proteinExistence type="predicted"/>
<dbReference type="InterPro" id="IPR044992">
    <property type="entry name" value="ChyE-like"/>
</dbReference>
<dbReference type="PANTHER" id="PTHR42695:SF5">
    <property type="entry name" value="GLUTAMINE AMIDOTRANSFERASE YLR126C-RELATED"/>
    <property type="match status" value="1"/>
</dbReference>
<dbReference type="InterPro" id="IPR029062">
    <property type="entry name" value="Class_I_gatase-like"/>
</dbReference>
<comment type="caution">
    <text evidence="2">The sequence shown here is derived from an EMBL/GenBank/DDBJ whole genome shotgun (WGS) entry which is preliminary data.</text>
</comment>
<sequence length="240" mass="26297">MKLCILEADRPAEAFRPAHGTYAGMFERWLAPALPEATFDNIFVAGGDALPEDPDLYDAYLVTGSRAGVYEDHDWIAPLEVFLRELRARNRPVAGVCFGHQVMAQAFGGTVEKSAAGWMLGRQEHMLSPEGAEVFGPDPLTALSFHQDQITALPPGAARLLSNDPSPNGGLVYTGFPALSVQFHPEFQPGYIHDLLIAYRGERVPLDRAETALASLDGALDNDRVARAFAEFFRRNVKKT</sequence>
<evidence type="ECO:0000313" key="2">
    <source>
        <dbReference type="EMBL" id="OOY13994.1"/>
    </source>
</evidence>
<dbReference type="EMBL" id="MPZS01000001">
    <property type="protein sequence ID" value="OOY13994.1"/>
    <property type="molecule type" value="Genomic_DNA"/>
</dbReference>
<dbReference type="InterPro" id="IPR017926">
    <property type="entry name" value="GATASE"/>
</dbReference>
<organism evidence="2 3">
    <name type="scientific">Thioclava marina</name>
    <dbReference type="NCBI Taxonomy" id="1915077"/>
    <lineage>
        <taxon>Bacteria</taxon>
        <taxon>Pseudomonadati</taxon>
        <taxon>Pseudomonadota</taxon>
        <taxon>Alphaproteobacteria</taxon>
        <taxon>Rhodobacterales</taxon>
        <taxon>Paracoccaceae</taxon>
        <taxon>Thioclava</taxon>
    </lineage>
</organism>
<dbReference type="SUPFAM" id="SSF52317">
    <property type="entry name" value="Class I glutamine amidotransferase-like"/>
    <property type="match status" value="1"/>
</dbReference>